<evidence type="ECO:0000259" key="1">
    <source>
        <dbReference type="Pfam" id="PF03432"/>
    </source>
</evidence>
<dbReference type="OrthoDB" id="9809969at2"/>
<name>T0H616_9SPHN</name>
<dbReference type="PATRIC" id="fig|1096930.3.peg.4189"/>
<protein>
    <recommendedName>
        <fullName evidence="1">MobA/VirD2-like nuclease domain-containing protein</fullName>
    </recommendedName>
</protein>
<dbReference type="AlphaFoldDB" id="T0H616"/>
<dbReference type="Pfam" id="PF03432">
    <property type="entry name" value="Relaxase"/>
    <property type="match status" value="1"/>
</dbReference>
<evidence type="ECO:0000313" key="3">
    <source>
        <dbReference type="Proteomes" id="UP000015527"/>
    </source>
</evidence>
<dbReference type="Pfam" id="PF11843">
    <property type="entry name" value="DUF3363"/>
    <property type="match status" value="1"/>
</dbReference>
<accession>T0H616</accession>
<dbReference type="NCBIfam" id="NF041267">
    <property type="entry name" value="relax_RlxS"/>
    <property type="match status" value="1"/>
</dbReference>
<dbReference type="InterPro" id="IPR021795">
    <property type="entry name" value="DUF3363"/>
</dbReference>
<dbReference type="Proteomes" id="UP000015527">
    <property type="component" value="Unassembled WGS sequence"/>
</dbReference>
<organism evidence="2 3">
    <name type="scientific">Novosphingobium lindaniclasticum LE124</name>
    <dbReference type="NCBI Taxonomy" id="1096930"/>
    <lineage>
        <taxon>Bacteria</taxon>
        <taxon>Pseudomonadati</taxon>
        <taxon>Pseudomonadota</taxon>
        <taxon>Alphaproteobacteria</taxon>
        <taxon>Sphingomonadales</taxon>
        <taxon>Sphingomonadaceae</taxon>
        <taxon>Novosphingobium</taxon>
    </lineage>
</organism>
<dbReference type="EMBL" id="ATHL01000147">
    <property type="protein sequence ID" value="EQB08432.1"/>
    <property type="molecule type" value="Genomic_DNA"/>
</dbReference>
<feature type="domain" description="MobA/VirD2-like nuclease" evidence="1">
    <location>
        <begin position="130"/>
        <end position="200"/>
    </location>
</feature>
<keyword evidence="3" id="KW-1185">Reference proteome</keyword>
<comment type="caution">
    <text evidence="2">The sequence shown here is derived from an EMBL/GenBank/DDBJ whole genome shotgun (WGS) entry which is preliminary data.</text>
</comment>
<dbReference type="eggNOG" id="COG3843">
    <property type="taxonomic scope" value="Bacteria"/>
</dbReference>
<evidence type="ECO:0000313" key="2">
    <source>
        <dbReference type="EMBL" id="EQB08432.1"/>
    </source>
</evidence>
<gene>
    <name evidence="2" type="ORF">L284_21315</name>
</gene>
<sequence>MDFDDDFEPRLGRQRDVRARKVVRYASRVAVAAGLIGGGKKGGRFVGSRIGRGAALGRALSGRDRLAGYRARRVVVKTRLVKVRGRSASALKAHLHYIQRDGVTKEGEQGVLYGPDNDRMDGADFLERSKDDRHQFRFIVSAEDGDQYGDLKPYIRRLMNQVEEDLGTKLEWVAVDHHNTGHPHTHIVLRGIDDRGKDLVIARDYISHGFRERAVELMSLDLGPRADHEIEARLRREMDQERLTGLDRRLLGRMDSDRCVAPHDRDPFFQALEAGRLQALKRMDLASEFGDGRWQLADRLDETLRAMGERGDIIRLMQREVTRARLDRQDQRIYSPETGPIVGRVICRGLADEHRDRHFLLVDGIDGRSHYVDIGPATAIEQLPRGAIVRVSPRIPEVREIDRNVLAVSQANEGRYSVALHQRRDRSVTHAYAQTHVRRLEAMRRARFDVTREIDGSWRISEGHLAIAERFEQRDVQARPVDVEMLGSGAVDRMAGMEGATWLDRELASPSGLAVRDAGFGREVRAGLDQRRQWLVEQDLADVAPSGVRLRQNVLALLQKRELLRIAAGLSSELGKEFSEAKSGDWIEGKISRRIDGISDRFALIERSHEFTLVPWRPVLEKQIGQQAGGIMREAGINWQFGRGRSGPEIS</sequence>
<dbReference type="RefSeq" id="WP_021235934.1">
    <property type="nucleotide sequence ID" value="NZ_ATHL01000147.1"/>
</dbReference>
<proteinExistence type="predicted"/>
<dbReference type="InterPro" id="IPR005094">
    <property type="entry name" value="Endonuclease_MobA/VirD2"/>
</dbReference>
<reference evidence="2 3" key="1">
    <citation type="journal article" date="2013" name="Genome Announc.">
        <title>Genome Sequence of Novosphingobium lindaniclasticum LE124T, Isolated from a Hexachlorocyclohexane Dumpsite.</title>
        <authorList>
            <person name="Saxena A."/>
            <person name="Nayyar N."/>
            <person name="Sangwan N."/>
            <person name="Kumari R."/>
            <person name="Khurana J.P."/>
            <person name="Lal R."/>
        </authorList>
    </citation>
    <scope>NUCLEOTIDE SEQUENCE [LARGE SCALE GENOMIC DNA]</scope>
    <source>
        <strain evidence="2 3">LE124</strain>
    </source>
</reference>